<dbReference type="AlphaFoldDB" id="A0A5K7X3E7"/>
<dbReference type="InterPro" id="IPR012938">
    <property type="entry name" value="Glc/Sorbosone_DH"/>
</dbReference>
<dbReference type="Gene3D" id="2.120.10.30">
    <property type="entry name" value="TolB, C-terminal domain"/>
    <property type="match status" value="1"/>
</dbReference>
<dbReference type="Proteomes" id="UP000326837">
    <property type="component" value="Chromosome"/>
</dbReference>
<keyword evidence="1" id="KW-0732">Signal</keyword>
<feature type="chain" id="PRO_5025041454" description="Glucose/Sorbosone dehydrogenase domain-containing protein" evidence="1">
    <location>
        <begin position="26"/>
        <end position="686"/>
    </location>
</feature>
<feature type="domain" description="Glucose/Sorbosone dehydrogenase" evidence="2">
    <location>
        <begin position="107"/>
        <end position="322"/>
    </location>
</feature>
<dbReference type="SUPFAM" id="SSF50952">
    <property type="entry name" value="Soluble quinoprotein glucose dehydrogenase"/>
    <property type="match status" value="1"/>
</dbReference>
<proteinExistence type="predicted"/>
<sequence>MPRRIAAATLLVVAALSLCVRPLAAAGYHVKRLTDDLHIPVYATTAPGDNNRIFIAQLGGVAGDGTDGSPITSALGRIVIYDRTTGLVDYNNPFLTINDTSLLEEYAVPEVGLFGMTFHPDFQTNGKFYVNVAVNHVGTPPTVDGSVSEFKTVVREYTVDPGNPNFANPLSARTILSLNQPHSNHNGSWLGFSPQEVAAGERNLYITQGDGGMQRDPSNHGQDKNSWFGKVMRVDVSGDAFPDDPERNYAIPADNPYVGVDGADELWAIGLRNPWRASFDRQTSDFWIGDVGQDRREEINFQPASSVGGENYGWRLREGSVASPTGGIGGPPPVGNVNPTYEYFHPGLSPDPNFQGNSVTGGYIYRGPVSELQGRYVFGDAVSGHVWSFNPANPSGTVQNMDALFAPDAGQIVSVTSFGEDNQGNLLIVDGAGQLFQVMPNFAVTLTVNRATGAMTLVNETGAVTGIRSYSISSDVGAINAASLQTIAGNFDAPPGGNGSIDPNDDWQVTSAAGNRGFFREASLGDGGTLGVGAQLNLSGSGGWIRSPVEDLALSITLADGSIVAGTVAYVGNGGQPLGRSDLNFDGQLTLADWSVFRSFNLTNLAGLSDAEQYGRGDLDGDGLNNFKDFRLFQADYDAANGAGAFAAATGVPEPGGLLLCCLGLSALAMLRRVRATGPRSQFSSC</sequence>
<dbReference type="Pfam" id="PF07995">
    <property type="entry name" value="GSDH"/>
    <property type="match status" value="1"/>
</dbReference>
<dbReference type="RefSeq" id="WP_172991837.1">
    <property type="nucleotide sequence ID" value="NZ_AP021861.1"/>
</dbReference>
<dbReference type="EMBL" id="AP021861">
    <property type="protein sequence ID" value="BBO31184.1"/>
    <property type="molecule type" value="Genomic_DNA"/>
</dbReference>
<dbReference type="PANTHER" id="PTHR19328">
    <property type="entry name" value="HEDGEHOG-INTERACTING PROTEIN"/>
    <property type="match status" value="1"/>
</dbReference>
<dbReference type="InterPro" id="IPR011041">
    <property type="entry name" value="Quinoprot_gluc/sorb_DH_b-prop"/>
</dbReference>
<evidence type="ECO:0000256" key="1">
    <source>
        <dbReference type="SAM" id="SignalP"/>
    </source>
</evidence>
<gene>
    <name evidence="3" type="ORF">PLANPX_0796</name>
</gene>
<evidence type="ECO:0000313" key="3">
    <source>
        <dbReference type="EMBL" id="BBO31184.1"/>
    </source>
</evidence>
<dbReference type="PANTHER" id="PTHR19328:SF75">
    <property type="entry name" value="ALDOSE SUGAR DEHYDROGENASE YLII"/>
    <property type="match status" value="1"/>
</dbReference>
<organism evidence="3 4">
    <name type="scientific">Lacipirellula parvula</name>
    <dbReference type="NCBI Taxonomy" id="2650471"/>
    <lineage>
        <taxon>Bacteria</taxon>
        <taxon>Pseudomonadati</taxon>
        <taxon>Planctomycetota</taxon>
        <taxon>Planctomycetia</taxon>
        <taxon>Pirellulales</taxon>
        <taxon>Lacipirellulaceae</taxon>
        <taxon>Lacipirellula</taxon>
    </lineage>
</organism>
<protein>
    <recommendedName>
        <fullName evidence="2">Glucose/Sorbosone dehydrogenase domain-containing protein</fullName>
    </recommendedName>
</protein>
<evidence type="ECO:0000313" key="4">
    <source>
        <dbReference type="Proteomes" id="UP000326837"/>
    </source>
</evidence>
<name>A0A5K7X3E7_9BACT</name>
<evidence type="ECO:0000259" key="2">
    <source>
        <dbReference type="Pfam" id="PF07995"/>
    </source>
</evidence>
<dbReference type="InterPro" id="IPR011042">
    <property type="entry name" value="6-blade_b-propeller_TolB-like"/>
</dbReference>
<reference evidence="4" key="1">
    <citation type="submission" date="2019-10" db="EMBL/GenBank/DDBJ databases">
        <title>Lacipirellula parvula gen. nov., sp. nov., representing a lineage of planctomycetes widespread in freshwater anoxic habitats, and description of the family Lacipirellulaceae.</title>
        <authorList>
            <person name="Dedysh S.N."/>
            <person name="Kulichevskaya I.S."/>
            <person name="Beletsky A.V."/>
            <person name="Rakitin A.L."/>
            <person name="Mardanov A.V."/>
            <person name="Ivanova A.A."/>
            <person name="Saltykova V.X."/>
            <person name="Rijpstra W.I.C."/>
            <person name="Sinninghe Damste J.S."/>
            <person name="Ravin N.V."/>
        </authorList>
    </citation>
    <scope>NUCLEOTIDE SEQUENCE [LARGE SCALE GENOMIC DNA]</scope>
    <source>
        <strain evidence="4">PX69</strain>
    </source>
</reference>
<dbReference type="KEGG" id="lpav:PLANPX_0796"/>
<accession>A0A5K7X3E7</accession>
<feature type="signal peptide" evidence="1">
    <location>
        <begin position="1"/>
        <end position="25"/>
    </location>
</feature>
<keyword evidence="4" id="KW-1185">Reference proteome</keyword>